<gene>
    <name evidence="4" type="ORF">DYE49_07810</name>
    <name evidence="3" type="ORF">HNP77_000257</name>
</gene>
<dbReference type="EMBL" id="CP031517">
    <property type="protein sequence ID" value="QOS40368.1"/>
    <property type="molecule type" value="Genomic_DNA"/>
</dbReference>
<proteinExistence type="predicted"/>
<protein>
    <submittedName>
        <fullName evidence="3">CRISPR-associated protein Cas2</fullName>
    </submittedName>
</protein>
<organism evidence="3 5">
    <name type="scientific">Treponema rectale</name>
    <dbReference type="NCBI Taxonomy" id="744512"/>
    <lineage>
        <taxon>Bacteria</taxon>
        <taxon>Pseudomonadati</taxon>
        <taxon>Spirochaetota</taxon>
        <taxon>Spirochaetia</taxon>
        <taxon>Spirochaetales</taxon>
        <taxon>Treponemataceae</taxon>
        <taxon>Treponema</taxon>
    </lineage>
</organism>
<evidence type="ECO:0000313" key="4">
    <source>
        <dbReference type="EMBL" id="QOS40368.1"/>
    </source>
</evidence>
<dbReference type="Pfam" id="PF09827">
    <property type="entry name" value="CRISPR_Cas2"/>
    <property type="match status" value="1"/>
</dbReference>
<name>A0A840SEB9_9SPIR</name>
<dbReference type="InterPro" id="IPR019199">
    <property type="entry name" value="Virulence_VapD/CRISPR_Cas2"/>
</dbReference>
<evidence type="ECO:0000256" key="2">
    <source>
        <dbReference type="ARBA" id="ARBA00022801"/>
    </source>
</evidence>
<dbReference type="GO" id="GO:0016787">
    <property type="term" value="F:hydrolase activity"/>
    <property type="evidence" value="ECO:0007669"/>
    <property type="project" value="UniProtKB-KW"/>
</dbReference>
<dbReference type="AlphaFoldDB" id="A0A840SEB9"/>
<evidence type="ECO:0000313" key="3">
    <source>
        <dbReference type="EMBL" id="MBB5217913.1"/>
    </source>
</evidence>
<sequence length="104" mass="12055">MFVSVIVEPGGMDSAKALVNILTMYGFKKIQRSCWECMSITEDTVSALKKDVDRVTDYYDKIRMYQFPVNGLFVITELKQKKWKKAQFKAPDRSSIPSDRNSKY</sequence>
<dbReference type="Gene3D" id="3.30.70.240">
    <property type="match status" value="1"/>
</dbReference>
<dbReference type="KEGG" id="trc:DYE49_07810"/>
<reference evidence="3 5" key="2">
    <citation type="submission" date="2020-08" db="EMBL/GenBank/DDBJ databases">
        <title>Genomic Encyclopedia of Type Strains, Phase IV (KMG-IV): sequencing the most valuable type-strain genomes for metagenomic binning, comparative biology and taxonomic classification.</title>
        <authorList>
            <person name="Goeker M."/>
        </authorList>
    </citation>
    <scope>NUCLEOTIDE SEQUENCE [LARGE SCALE GENOMIC DNA]</scope>
    <source>
        <strain evidence="3 5">DSM 103679</strain>
    </source>
</reference>
<keyword evidence="5" id="KW-1185">Reference proteome</keyword>
<evidence type="ECO:0000313" key="6">
    <source>
        <dbReference type="Proteomes" id="UP000593591"/>
    </source>
</evidence>
<dbReference type="RefSeq" id="WP_184651354.1">
    <property type="nucleotide sequence ID" value="NZ_JACHFR010000001.1"/>
</dbReference>
<evidence type="ECO:0000256" key="1">
    <source>
        <dbReference type="ARBA" id="ARBA00022722"/>
    </source>
</evidence>
<evidence type="ECO:0000313" key="5">
    <source>
        <dbReference type="Proteomes" id="UP000578697"/>
    </source>
</evidence>
<dbReference type="Proteomes" id="UP000578697">
    <property type="component" value="Unassembled WGS sequence"/>
</dbReference>
<keyword evidence="1" id="KW-0540">Nuclease</keyword>
<dbReference type="GO" id="GO:0004518">
    <property type="term" value="F:nuclease activity"/>
    <property type="evidence" value="ECO:0007669"/>
    <property type="project" value="UniProtKB-KW"/>
</dbReference>
<dbReference type="EMBL" id="JACHFR010000001">
    <property type="protein sequence ID" value="MBB5217913.1"/>
    <property type="molecule type" value="Genomic_DNA"/>
</dbReference>
<keyword evidence="2" id="KW-0378">Hydrolase</keyword>
<dbReference type="Proteomes" id="UP000593591">
    <property type="component" value="Chromosome"/>
</dbReference>
<reference evidence="4 6" key="1">
    <citation type="submission" date="2018-08" db="EMBL/GenBank/DDBJ databases">
        <title>The first complete genome of Treponema rectale (CHPAT), a commensal spirochete of the bovine rectum.</title>
        <authorList>
            <person name="Staton G.J."/>
            <person name="Clegg S.R."/>
            <person name="Carter S.D."/>
            <person name="Radford A.D."/>
            <person name="Darby A."/>
            <person name="Hall N."/>
            <person name="Birtles R.J."/>
            <person name="Evans N.J."/>
        </authorList>
    </citation>
    <scope>NUCLEOTIDE SEQUENCE [LARGE SCALE GENOMIC DNA]</scope>
    <source>
        <strain evidence="4 6">CHPA</strain>
    </source>
</reference>
<accession>A0A840SEB9</accession>